<gene>
    <name evidence="4" type="ORF">TVAG_260810</name>
</gene>
<name>A2EXK4_TRIV3</name>
<protein>
    <submittedName>
        <fullName evidence="4">Uncharacterized protein</fullName>
    </submittedName>
</protein>
<accession>A2EXK4</accession>
<dbReference type="Gene3D" id="1.25.40.20">
    <property type="entry name" value="Ankyrin repeat-containing domain"/>
    <property type="match status" value="1"/>
</dbReference>
<dbReference type="PROSITE" id="PS50088">
    <property type="entry name" value="ANK_REPEAT"/>
    <property type="match status" value="1"/>
</dbReference>
<evidence type="ECO:0000256" key="2">
    <source>
        <dbReference type="ARBA" id="ARBA00023043"/>
    </source>
</evidence>
<dbReference type="SMR" id="A2EXK4"/>
<dbReference type="EMBL" id="DS113530">
    <property type="protein sequence ID" value="EAY02621.1"/>
    <property type="molecule type" value="Genomic_DNA"/>
</dbReference>
<sequence>MHNYRQTALYIVARENGKETAEFLISHGVNINEKDNDGNTALHYAALRVHLPLSDMFQQYQYIFIVNAKKYNSNIRY</sequence>
<keyword evidence="1" id="KW-0677">Repeat</keyword>
<dbReference type="AlphaFoldDB" id="A2EXK4"/>
<dbReference type="InterPro" id="IPR002110">
    <property type="entry name" value="Ankyrin_rpt"/>
</dbReference>
<feature type="repeat" description="ANK" evidence="3">
    <location>
        <begin position="4"/>
        <end position="36"/>
    </location>
</feature>
<reference evidence="4" key="2">
    <citation type="journal article" date="2007" name="Science">
        <title>Draft genome sequence of the sexually transmitted pathogen Trichomonas vaginalis.</title>
        <authorList>
            <person name="Carlton J.M."/>
            <person name="Hirt R.P."/>
            <person name="Silva J.C."/>
            <person name="Delcher A.L."/>
            <person name="Schatz M."/>
            <person name="Zhao Q."/>
            <person name="Wortman J.R."/>
            <person name="Bidwell S.L."/>
            <person name="Alsmark U.C.M."/>
            <person name="Besteiro S."/>
            <person name="Sicheritz-Ponten T."/>
            <person name="Noel C.J."/>
            <person name="Dacks J.B."/>
            <person name="Foster P.G."/>
            <person name="Simillion C."/>
            <person name="Van de Peer Y."/>
            <person name="Miranda-Saavedra D."/>
            <person name="Barton G.J."/>
            <person name="Westrop G.D."/>
            <person name="Mueller S."/>
            <person name="Dessi D."/>
            <person name="Fiori P.L."/>
            <person name="Ren Q."/>
            <person name="Paulsen I."/>
            <person name="Zhang H."/>
            <person name="Bastida-Corcuera F.D."/>
            <person name="Simoes-Barbosa A."/>
            <person name="Brown M.T."/>
            <person name="Hayes R.D."/>
            <person name="Mukherjee M."/>
            <person name="Okumura C.Y."/>
            <person name="Schneider R."/>
            <person name="Smith A.J."/>
            <person name="Vanacova S."/>
            <person name="Villalvazo M."/>
            <person name="Haas B.J."/>
            <person name="Pertea M."/>
            <person name="Feldblyum T.V."/>
            <person name="Utterback T.R."/>
            <person name="Shu C.L."/>
            <person name="Osoegawa K."/>
            <person name="de Jong P.J."/>
            <person name="Hrdy I."/>
            <person name="Horvathova L."/>
            <person name="Zubacova Z."/>
            <person name="Dolezal P."/>
            <person name="Malik S.B."/>
            <person name="Logsdon J.M. Jr."/>
            <person name="Henze K."/>
            <person name="Gupta A."/>
            <person name="Wang C.C."/>
            <person name="Dunne R.L."/>
            <person name="Upcroft J.A."/>
            <person name="Upcroft P."/>
            <person name="White O."/>
            <person name="Salzberg S.L."/>
            <person name="Tang P."/>
            <person name="Chiu C.-H."/>
            <person name="Lee Y.-S."/>
            <person name="Embley T.M."/>
            <person name="Coombs G.H."/>
            <person name="Mottram J.C."/>
            <person name="Tachezy J."/>
            <person name="Fraser-Liggett C.M."/>
            <person name="Johnson P.J."/>
        </authorList>
    </citation>
    <scope>NUCLEOTIDE SEQUENCE [LARGE SCALE GENOMIC DNA]</scope>
    <source>
        <strain evidence="4">G3</strain>
    </source>
</reference>
<evidence type="ECO:0000313" key="5">
    <source>
        <dbReference type="Proteomes" id="UP000001542"/>
    </source>
</evidence>
<dbReference type="OrthoDB" id="194358at2759"/>
<keyword evidence="2 3" id="KW-0040">ANK repeat</keyword>
<dbReference type="InterPro" id="IPR036770">
    <property type="entry name" value="Ankyrin_rpt-contain_sf"/>
</dbReference>
<dbReference type="Pfam" id="PF12796">
    <property type="entry name" value="Ank_2"/>
    <property type="match status" value="1"/>
</dbReference>
<evidence type="ECO:0000256" key="1">
    <source>
        <dbReference type="ARBA" id="ARBA00022737"/>
    </source>
</evidence>
<keyword evidence="5" id="KW-1185">Reference proteome</keyword>
<dbReference type="PANTHER" id="PTHR24124:SF14">
    <property type="entry name" value="CHROMOSOME UNDETERMINED SCAFFOLD_25, WHOLE GENOME SHOTGUN SEQUENCE"/>
    <property type="match status" value="1"/>
</dbReference>
<evidence type="ECO:0000256" key="3">
    <source>
        <dbReference type="PROSITE-ProRule" id="PRU00023"/>
    </source>
</evidence>
<dbReference type="SMART" id="SM00248">
    <property type="entry name" value="ANK"/>
    <property type="match status" value="2"/>
</dbReference>
<reference evidence="4" key="1">
    <citation type="submission" date="2006-10" db="EMBL/GenBank/DDBJ databases">
        <authorList>
            <person name="Amadeo P."/>
            <person name="Zhao Q."/>
            <person name="Wortman J."/>
            <person name="Fraser-Liggett C."/>
            <person name="Carlton J."/>
        </authorList>
    </citation>
    <scope>NUCLEOTIDE SEQUENCE</scope>
    <source>
        <strain evidence="4">G3</strain>
    </source>
</reference>
<dbReference type="SUPFAM" id="SSF48403">
    <property type="entry name" value="Ankyrin repeat"/>
    <property type="match status" value="1"/>
</dbReference>
<dbReference type="InParanoid" id="A2EXK4"/>
<dbReference type="VEuPathDB" id="TrichDB:TVAG_260810"/>
<organism evidence="4 5">
    <name type="scientific">Trichomonas vaginalis (strain ATCC PRA-98 / G3)</name>
    <dbReference type="NCBI Taxonomy" id="412133"/>
    <lineage>
        <taxon>Eukaryota</taxon>
        <taxon>Metamonada</taxon>
        <taxon>Parabasalia</taxon>
        <taxon>Trichomonadida</taxon>
        <taxon>Trichomonadidae</taxon>
        <taxon>Trichomonas</taxon>
    </lineage>
</organism>
<evidence type="ECO:0000313" key="4">
    <source>
        <dbReference type="EMBL" id="EAY02621.1"/>
    </source>
</evidence>
<dbReference type="Proteomes" id="UP000001542">
    <property type="component" value="Unassembled WGS sequence"/>
</dbReference>
<proteinExistence type="predicted"/>
<dbReference type="PANTHER" id="PTHR24124">
    <property type="entry name" value="ANKYRIN REPEAT FAMILY A"/>
    <property type="match status" value="1"/>
</dbReference>